<proteinExistence type="predicted"/>
<dbReference type="AlphaFoldDB" id="E4TVU4"/>
<protein>
    <submittedName>
        <fullName evidence="1">Uncharacterized protein</fullName>
    </submittedName>
</protein>
<reference evidence="1 2" key="1">
    <citation type="journal article" date="2011" name="Stand. Genomic Sci.">
        <title>Complete genome sequence of Marivirga tractuosa type strain (H-43).</title>
        <authorList>
            <person name="Pagani I."/>
            <person name="Chertkov O."/>
            <person name="Lapidus A."/>
            <person name="Lucas S."/>
            <person name="Del Rio T.G."/>
            <person name="Tice H."/>
            <person name="Copeland A."/>
            <person name="Cheng J.F."/>
            <person name="Nolan M."/>
            <person name="Saunders E."/>
            <person name="Pitluck S."/>
            <person name="Held B."/>
            <person name="Goodwin L."/>
            <person name="Liolios K."/>
            <person name="Ovchinikova G."/>
            <person name="Ivanova N."/>
            <person name="Mavromatis K."/>
            <person name="Pati A."/>
            <person name="Chen A."/>
            <person name="Palaniappan K."/>
            <person name="Land M."/>
            <person name="Hauser L."/>
            <person name="Jeffries C.D."/>
            <person name="Detter J.C."/>
            <person name="Han C."/>
            <person name="Tapia R."/>
            <person name="Ngatchou-Djao O.D."/>
            <person name="Rohde M."/>
            <person name="Goker M."/>
            <person name="Spring S."/>
            <person name="Sikorski J."/>
            <person name="Woyke T."/>
            <person name="Bristow J."/>
            <person name="Eisen J.A."/>
            <person name="Markowitz V."/>
            <person name="Hugenholtz P."/>
            <person name="Klenk H.P."/>
            <person name="Kyrpides N.C."/>
        </authorList>
    </citation>
    <scope>NUCLEOTIDE SEQUENCE [LARGE SCALE GENOMIC DNA]</scope>
    <source>
        <strain evidence="2">ATCC 23168 / DSM 4126 / NBRC 15989 / NCIMB 1408 / VKM B-1430 / H-43</strain>
    </source>
</reference>
<keyword evidence="2" id="KW-1185">Reference proteome</keyword>
<organism evidence="1 2">
    <name type="scientific">Marivirga tractuosa (strain ATCC 23168 / DSM 4126 / NBRC 15989 / NCIMB 1408 / VKM B-1430 / H-43)</name>
    <name type="common">Microscilla tractuosa</name>
    <name type="synonym">Flexibacter tractuosus</name>
    <dbReference type="NCBI Taxonomy" id="643867"/>
    <lineage>
        <taxon>Bacteria</taxon>
        <taxon>Pseudomonadati</taxon>
        <taxon>Bacteroidota</taxon>
        <taxon>Cytophagia</taxon>
        <taxon>Cytophagales</taxon>
        <taxon>Marivirgaceae</taxon>
        <taxon>Marivirga</taxon>
    </lineage>
</organism>
<dbReference type="KEGG" id="mtt:Ftrac_2211"/>
<dbReference type="OrthoDB" id="488931at2"/>
<evidence type="ECO:0000313" key="1">
    <source>
        <dbReference type="EMBL" id="ADR22192.1"/>
    </source>
</evidence>
<dbReference type="RefSeq" id="WP_013454335.1">
    <property type="nucleotide sequence ID" value="NC_014759.1"/>
</dbReference>
<dbReference type="EMBL" id="CP002349">
    <property type="protein sequence ID" value="ADR22192.1"/>
    <property type="molecule type" value="Genomic_DNA"/>
</dbReference>
<name>E4TVU4_MARTH</name>
<dbReference type="Proteomes" id="UP000008720">
    <property type="component" value="Chromosome"/>
</dbReference>
<evidence type="ECO:0000313" key="2">
    <source>
        <dbReference type="Proteomes" id="UP000008720"/>
    </source>
</evidence>
<sequence>MTIKEKLIQKINALEKQENLLNETYNYLSYLESQEEDDVFRKAYENSLKKVWDNTEDDIYNQFVK</sequence>
<accession>E4TVU4</accession>
<dbReference type="HOGENOM" id="CLU_2844746_0_0_10"/>
<gene>
    <name evidence="1" type="ordered locus">Ftrac_2211</name>
</gene>